<accession>A0ABV5G287</accession>
<comment type="caution">
    <text evidence="1">The sequence shown here is derived from an EMBL/GenBank/DDBJ whole genome shotgun (WGS) entry which is preliminary data.</text>
</comment>
<reference evidence="1 2" key="1">
    <citation type="submission" date="2024-09" db="EMBL/GenBank/DDBJ databases">
        <authorList>
            <person name="Sun Q."/>
            <person name="Mori K."/>
        </authorList>
    </citation>
    <scope>NUCLEOTIDE SEQUENCE [LARGE SCALE GENOMIC DNA]</scope>
    <source>
        <strain evidence="1 2">CCM 7609</strain>
    </source>
</reference>
<gene>
    <name evidence="1" type="ORF">ACFFX0_18260</name>
</gene>
<name>A0ABV5G287_9MICC</name>
<organism evidence="1 2">
    <name type="scientific">Citricoccus parietis</name>
    <dbReference type="NCBI Taxonomy" id="592307"/>
    <lineage>
        <taxon>Bacteria</taxon>
        <taxon>Bacillati</taxon>
        <taxon>Actinomycetota</taxon>
        <taxon>Actinomycetes</taxon>
        <taxon>Micrococcales</taxon>
        <taxon>Micrococcaceae</taxon>
        <taxon>Citricoccus</taxon>
    </lineage>
</organism>
<evidence type="ECO:0000313" key="1">
    <source>
        <dbReference type="EMBL" id="MFB9073041.1"/>
    </source>
</evidence>
<evidence type="ECO:0000313" key="2">
    <source>
        <dbReference type="Proteomes" id="UP001589575"/>
    </source>
</evidence>
<sequence>MPIEEGLLGLIGVGDVHGLARVRQAQDEHPQHHHHPGDLRLKLAEVDFGLGGRDMGLRDLHLHGLVPDLTAQSDQRPHARLGHLSAFLLDQSLPHPPCRMALLARGVLVCDQPAPHRLRVRALHRGGPHGGLARRRHRISQCLAHRAPMHLVLLRQGPDRHVFIPPDSSDTFE</sequence>
<dbReference type="Proteomes" id="UP001589575">
    <property type="component" value="Unassembled WGS sequence"/>
</dbReference>
<dbReference type="EMBL" id="JBHMFI010000001">
    <property type="protein sequence ID" value="MFB9073041.1"/>
    <property type="molecule type" value="Genomic_DNA"/>
</dbReference>
<protein>
    <submittedName>
        <fullName evidence="1">Uncharacterized protein</fullName>
    </submittedName>
</protein>
<keyword evidence="2" id="KW-1185">Reference proteome</keyword>
<proteinExistence type="predicted"/>